<dbReference type="InterPro" id="IPR015422">
    <property type="entry name" value="PyrdxlP-dep_Trfase_small"/>
</dbReference>
<feature type="compositionally biased region" description="Low complexity" evidence="1">
    <location>
        <begin position="811"/>
        <end position="829"/>
    </location>
</feature>
<protein>
    <recommendedName>
        <fullName evidence="2">Aminotransferase class I/classII large domain-containing protein</fullName>
    </recommendedName>
</protein>
<evidence type="ECO:0000313" key="4">
    <source>
        <dbReference type="Proteomes" id="UP000541610"/>
    </source>
</evidence>
<dbReference type="InterPro" id="IPR019410">
    <property type="entry name" value="Methyltransf_16"/>
</dbReference>
<dbReference type="SUPFAM" id="SSF53335">
    <property type="entry name" value="S-adenosyl-L-methionine-dependent methyltransferases"/>
    <property type="match status" value="1"/>
</dbReference>
<reference evidence="3 4" key="1">
    <citation type="submission" date="2020-04" db="EMBL/GenBank/DDBJ databases">
        <title>Perkinsus olseni comparative genomics.</title>
        <authorList>
            <person name="Bogema D.R."/>
        </authorList>
    </citation>
    <scope>NUCLEOTIDE SEQUENCE [LARGE SCALE GENOMIC DNA]</scope>
    <source>
        <strain evidence="3">00978-12</strain>
    </source>
</reference>
<feature type="compositionally biased region" description="Basic residues" evidence="1">
    <location>
        <begin position="11"/>
        <end position="20"/>
    </location>
</feature>
<feature type="compositionally biased region" description="Low complexity" evidence="1">
    <location>
        <begin position="1447"/>
        <end position="1476"/>
    </location>
</feature>
<feature type="compositionally biased region" description="Gly residues" evidence="1">
    <location>
        <begin position="1354"/>
        <end position="1375"/>
    </location>
</feature>
<dbReference type="Pfam" id="PF03998">
    <property type="entry name" value="Utp11"/>
    <property type="match status" value="1"/>
</dbReference>
<feature type="region of interest" description="Disordered" evidence="1">
    <location>
        <begin position="1437"/>
        <end position="1567"/>
    </location>
</feature>
<dbReference type="InterPro" id="IPR007144">
    <property type="entry name" value="SSU_processome_Utp11"/>
</dbReference>
<feature type="domain" description="Aminotransferase class I/classII large" evidence="2">
    <location>
        <begin position="864"/>
        <end position="1178"/>
    </location>
</feature>
<feature type="compositionally biased region" description="Gly residues" evidence="1">
    <location>
        <begin position="1437"/>
        <end position="1446"/>
    </location>
</feature>
<sequence length="1886" mass="206610">MTAGSGALRHVVARRTHKERHQLASRQKLGLLEKHKDYSKRAKDYHKKEDQLNNLRQKAALRNKDEFYYRMTNSKQKEGDVIHSGAKLDRDQLKLVDTQDLRYVTSRRVIDEKKIEKMKKNLHLLDDFSGQHTIFVDSDDETEGKFDPAVYFDTDERLLGRASNRLTKEQLAKGVVPVAASGIQGEASQQYSTLLSLQNRADKLKEVEAELELRKEVRSERGRRKKMVDADGKLVGIFMVPSRCPQRAAVGRSDWGFFESETTVEIDELSGCLTKVLVYHFDEVTRDRYVSICKPLEGADRTKFKCPMAKRMSPSEEVLTQYVLEHLLAKVQGRSTPFRLMELGAGLGIAGFAAVAAIPNGLDVLLTDGDDKVVKSLNRNIVRNRHLTESPASTTIKAEVLVWGREFDPRYRYFFHQIICADVVYSRETHYSLQETIKRLLAPGGECWLFASRRLGSLEAFVDVCRSTADFEVVEVSTDFRCQNPAMRELRAMRCSPVLVRIVKGSSIQDRSGNLYDDVVALRADNLAAACARDILRHKRASQLRSFLARRSRARALERGAILEASREGEGAAKCKFELKDIDLERLSVRILSVPGGAVSVAWPSHLPGLSKAERFLIEWLCGRLGSDEFRGRSVLFSGSFRLAPFVLSESSAGARKVHLLPSAVEDAIALEKVCGQFRGAVKVKLSVRGKYDIVWSFDFEAARYVKRGGQLVLGRGDGETTVGPALGDWTSIDVVGMVVVCRGKRVRVAAARRKVDPSLELVVPTTLYKEVMNSIITRDVPEEVVIDDDAEKKEDVMALHKIASAESVISETTATSSEELTPTAAAAAKGPTKWDLKTQTPHGGQEWSEISNLVEDFSVTTNGLGPVPEALEAAKEALLTIEHYPPSDFEPAITDLAKFLSPDDWSDTRSRLLLGNGASEMIDMISRLAPKGPWRPAHVFFCYQEYRRSAKNAGRIELDWSDVDGGAKLTSIVNPCNPTGDYMHVEEIKEYISKMCDDNSWVVVDESMQPWAGPHWREDSLTSQKEFIQDMQRKRGISIYVIHSWTKIWACPGIRLGSVVCPTAEDASAIKKMQVPWSVNVMALHYLAGCCKADEYMEKTWKLTVEWRAFITEGLQHLNFPGMYGEAWSSWIWIDTGSEDLAEVIVDECKAAGVPIRWGKFGYCMPTYIRLGVRKPSSAKVLINTISRSKGWEDMFNSTCSVSPVLQLKILEVGLAIPSASDDSLHGYHGSLAVRIPLLHRILEINDGSMAQVLIDVDRFPHLGGESAIVGLLLGNAARRLKQISQKAGCRNITVMGRGVKTKGNHPASDEPLQLELHGIESDRTPQIAYEMVHQIIEEEDRNRAAKGKGGRSHGGGWSNSGGGDWDNTSGGGSMTSWQQQQQKGGDTTEWEGVTSNTSWGPASHGRAGYKGGGNWGKGGRGVATGANRDWYGGAGGSASAGGGSSSSSSSSSSGPGYASAAGFQQDQQPPQQQGKGKGKGSRGGKGWYDSRGTGASASSSSTMPAGTAARQQQRQPPPQHSREGGPPAPHASSSVAAAAVPPPNEPVGRTPAGTQAPPTKPVGVEESLPDSVFEQAERTGQEEAIAYERRMEHWREYAAKRRRLGGYDDGGVPAVSSLTCSKDFPTPDSRTVSMIAQALHVALADALKAQKSAAASDAKKSGGIPLRAVEETFYNRWNIPLSLNMLGFDSVLSFIKTFDQAFEIVEVTAYSGVKFVKPLDEPEFSYKDYVVLRDVDPTSSAMSVDTVTADADSPMTPVERSPETGNTEETPAEAPAAGAAGSGRGSKPRRGKRKAGDSAAKTQLVNLLQLIKSLQSQQVNQAKILNQMEAVAVAHENASQQQTKGVASPLHQVIQVMSDTHRHQGEHLTRLYGLVEGQLAADSS</sequence>
<dbReference type="Gene3D" id="3.40.50.150">
    <property type="entry name" value="Vaccinia Virus protein VP39"/>
    <property type="match status" value="1"/>
</dbReference>
<dbReference type="Gene3D" id="3.90.1150.10">
    <property type="entry name" value="Aspartate Aminotransferase, domain 1"/>
    <property type="match status" value="1"/>
</dbReference>
<feature type="region of interest" description="Disordered" evidence="1">
    <location>
        <begin position="811"/>
        <end position="845"/>
    </location>
</feature>
<dbReference type="PANTHER" id="PTHR43799:SF1">
    <property type="entry name" value="ASPARTATE AMINOTRANSFERASE"/>
    <property type="match status" value="1"/>
</dbReference>
<dbReference type="SUPFAM" id="SSF53383">
    <property type="entry name" value="PLP-dependent transferases"/>
    <property type="match status" value="1"/>
</dbReference>
<evidence type="ECO:0000259" key="2">
    <source>
        <dbReference type="Pfam" id="PF00155"/>
    </source>
</evidence>
<dbReference type="EMBL" id="JABANP010000602">
    <property type="protein sequence ID" value="KAF4680495.1"/>
    <property type="molecule type" value="Genomic_DNA"/>
</dbReference>
<dbReference type="InterPro" id="IPR015424">
    <property type="entry name" value="PyrdxlP-dep_Trfase"/>
</dbReference>
<accession>A0A7J6N9J3</accession>
<dbReference type="OrthoDB" id="2108at2759"/>
<dbReference type="InterPro" id="IPR015421">
    <property type="entry name" value="PyrdxlP-dep_Trfase_major"/>
</dbReference>
<feature type="region of interest" description="Disordered" evidence="1">
    <location>
        <begin position="1743"/>
        <end position="1801"/>
    </location>
</feature>
<dbReference type="InterPro" id="IPR036612">
    <property type="entry name" value="KH_dom_type_1_sf"/>
</dbReference>
<feature type="compositionally biased region" description="Low complexity" evidence="1">
    <location>
        <begin position="1765"/>
        <end position="1781"/>
    </location>
</feature>
<dbReference type="InterPro" id="IPR029063">
    <property type="entry name" value="SAM-dependent_MTases_sf"/>
</dbReference>
<evidence type="ECO:0000313" key="3">
    <source>
        <dbReference type="EMBL" id="KAF4680495.1"/>
    </source>
</evidence>
<feature type="region of interest" description="Disordered" evidence="1">
    <location>
        <begin position="1343"/>
        <end position="1418"/>
    </location>
</feature>
<feature type="compositionally biased region" description="Low complexity" evidence="1">
    <location>
        <begin position="1532"/>
        <end position="1541"/>
    </location>
</feature>
<dbReference type="Pfam" id="PF00155">
    <property type="entry name" value="Aminotran_1_2"/>
    <property type="match status" value="1"/>
</dbReference>
<evidence type="ECO:0000256" key="1">
    <source>
        <dbReference type="SAM" id="MobiDB-lite"/>
    </source>
</evidence>
<name>A0A7J6N9J3_PEROL</name>
<gene>
    <name evidence="3" type="ORF">FOZ60_013441</name>
</gene>
<dbReference type="PANTHER" id="PTHR43799">
    <property type="entry name" value="AMINOTRANSFERASE, PUTATIVE-RELATED"/>
    <property type="match status" value="1"/>
</dbReference>
<dbReference type="GO" id="GO:0030170">
    <property type="term" value="F:pyridoxal phosphate binding"/>
    <property type="evidence" value="ECO:0007669"/>
    <property type="project" value="InterPro"/>
</dbReference>
<dbReference type="InterPro" id="IPR004839">
    <property type="entry name" value="Aminotransferase_I/II_large"/>
</dbReference>
<dbReference type="GO" id="GO:0003723">
    <property type="term" value="F:RNA binding"/>
    <property type="evidence" value="ECO:0007669"/>
    <property type="project" value="InterPro"/>
</dbReference>
<dbReference type="Gene3D" id="3.40.640.10">
    <property type="entry name" value="Type I PLP-dependent aspartate aminotransferase-like (Major domain)"/>
    <property type="match status" value="1"/>
</dbReference>
<dbReference type="CDD" id="cd00609">
    <property type="entry name" value="AAT_like"/>
    <property type="match status" value="1"/>
</dbReference>
<dbReference type="Pfam" id="PF10294">
    <property type="entry name" value="Methyltransf_16"/>
    <property type="match status" value="1"/>
</dbReference>
<proteinExistence type="predicted"/>
<dbReference type="GO" id="GO:0032040">
    <property type="term" value="C:small-subunit processome"/>
    <property type="evidence" value="ECO:0007669"/>
    <property type="project" value="InterPro"/>
</dbReference>
<dbReference type="Gene3D" id="3.30.1370.10">
    <property type="entry name" value="K Homology domain, type 1"/>
    <property type="match status" value="1"/>
</dbReference>
<comment type="caution">
    <text evidence="3">The sequence shown here is derived from an EMBL/GenBank/DDBJ whole genome shotgun (WGS) entry which is preliminary data.</text>
</comment>
<dbReference type="GO" id="GO:0006364">
    <property type="term" value="P:rRNA processing"/>
    <property type="evidence" value="ECO:0007669"/>
    <property type="project" value="InterPro"/>
</dbReference>
<feature type="compositionally biased region" description="Low complexity" evidence="1">
    <location>
        <begin position="1494"/>
        <end position="1516"/>
    </location>
</feature>
<feature type="region of interest" description="Disordered" evidence="1">
    <location>
        <begin position="1"/>
        <end position="28"/>
    </location>
</feature>
<dbReference type="Proteomes" id="UP000541610">
    <property type="component" value="Unassembled WGS sequence"/>
</dbReference>
<organism evidence="3 4">
    <name type="scientific">Perkinsus olseni</name>
    <name type="common">Perkinsus atlanticus</name>
    <dbReference type="NCBI Taxonomy" id="32597"/>
    <lineage>
        <taxon>Eukaryota</taxon>
        <taxon>Sar</taxon>
        <taxon>Alveolata</taxon>
        <taxon>Perkinsozoa</taxon>
        <taxon>Perkinsea</taxon>
        <taxon>Perkinsida</taxon>
        <taxon>Perkinsidae</taxon>
        <taxon>Perkinsus</taxon>
    </lineage>
</organism>
<feature type="compositionally biased region" description="Polar residues" evidence="1">
    <location>
        <begin position="1376"/>
        <end position="1387"/>
    </location>
</feature>